<feature type="domain" description="Phage tail tape measure protein" evidence="4">
    <location>
        <begin position="303"/>
        <end position="488"/>
    </location>
</feature>
<dbReference type="AlphaFoldDB" id="A0A0D6DVQ3"/>
<dbReference type="Gene3D" id="1.20.120.20">
    <property type="entry name" value="Apolipoprotein"/>
    <property type="match status" value="1"/>
</dbReference>
<feature type="transmembrane region" description="Helical" evidence="3">
    <location>
        <begin position="755"/>
        <end position="774"/>
    </location>
</feature>
<evidence type="ECO:0000256" key="1">
    <source>
        <dbReference type="ARBA" id="ARBA00022612"/>
    </source>
</evidence>
<dbReference type="EMBL" id="LN774769">
    <property type="protein sequence ID" value="CEN27821.1"/>
    <property type="molecule type" value="Genomic_DNA"/>
</dbReference>
<feature type="transmembrane region" description="Helical" evidence="3">
    <location>
        <begin position="575"/>
        <end position="598"/>
    </location>
</feature>
<evidence type="ECO:0000313" key="5">
    <source>
        <dbReference type="EMBL" id="CEN27821.1"/>
    </source>
</evidence>
<keyword evidence="2" id="KW-0175">Coiled coil</keyword>
<keyword evidence="3" id="KW-0472">Membrane</keyword>
<feature type="transmembrane region" description="Helical" evidence="3">
    <location>
        <begin position="780"/>
        <end position="803"/>
    </location>
</feature>
<feature type="coiled-coil region" evidence="2">
    <location>
        <begin position="97"/>
        <end position="131"/>
    </location>
</feature>
<dbReference type="NCBIfam" id="TIGR01760">
    <property type="entry name" value="tape_meas_TP901"/>
    <property type="match status" value="1"/>
</dbReference>
<gene>
    <name evidence="5" type="ORF">LACPI_0621</name>
</gene>
<feature type="transmembrane region" description="Helical" evidence="3">
    <location>
        <begin position="810"/>
        <end position="836"/>
    </location>
</feature>
<dbReference type="PANTHER" id="PTHR37813:SF1">
    <property type="entry name" value="FELS-2 PROPHAGE PROTEIN"/>
    <property type="match status" value="1"/>
</dbReference>
<dbReference type="RefSeq" id="WP_050702957.1">
    <property type="nucleotide sequence ID" value="NZ_LN774769.1"/>
</dbReference>
<dbReference type="InterPro" id="IPR010090">
    <property type="entry name" value="Phage_tape_meas"/>
</dbReference>
<dbReference type="PANTHER" id="PTHR37813">
    <property type="entry name" value="FELS-2 PROPHAGE PROTEIN"/>
    <property type="match status" value="1"/>
</dbReference>
<protein>
    <submittedName>
        <fullName evidence="5">Phage tail tape measure protein</fullName>
    </submittedName>
</protein>
<reference evidence="6" key="1">
    <citation type="submission" date="2015-01" db="EMBL/GenBank/DDBJ databases">
        <authorList>
            <person name="Andreevskaya M."/>
        </authorList>
    </citation>
    <scope>NUCLEOTIDE SEQUENCE [LARGE SCALE GENOMIC DNA]</scope>
    <source>
        <strain evidence="6">MKFS47</strain>
    </source>
</reference>
<dbReference type="KEGG" id="lpk:LACPI_0621"/>
<keyword evidence="3" id="KW-1133">Transmembrane helix</keyword>
<accession>A0A0D6DVQ3</accession>
<sequence>MGNKGIKGITVEIGGDATGLDKALKGVDNTSVKLNGELKEVNKLLKFDPSSTTGLAQKQELLTKSIENTSTKLNQLKSAQSEVDAQFKSGKIGEEQYRAFQREISTTEQSLKSYKTQLSGLQAEQAKLGQNTDRLNTYFKASGKSIDDFADVLGSRLVNSIKNGTATSDQLEIALNKIGKGALGADVDISKFKTTLDSVKSGNSLDDVKTELSKIALEADKAEKSIDELGNSVKSGNLMKAGEVVAGVGDKIKDLADSAKDAALEFGGAFGKIAANTNLSKAEMEKLKGVAKDVFKSGVTDSIDEATNATVLMKGAFKDLNDSDLTKLTSSVISLSERTGTDVSENVKGTSQLMKQFGLDSTSAFDLVASGYKNGLNYSGDFMDTLNEYAPLFSTTGYSAQEMLSILQNGMEAGSMNTDKTADAVKELQIRLGDGSMEKAIASFSDNSKEVFGKWKEGKATVKDVASSIQEDLKKMSPQDQQAALSTLSTQFEDLGIKGALSLFDIKGGYDNVAGAMQGVSEKDPSQEWQASLNELKTVLQEVGVEVLKALKPLLEFIVDLAKKFNGLSEPVKQFILIFGGILAVLAILAPIIAAIVAVGLTVGLVAVAIGAAIALIIAIVMNWGKIVEWLKGVWGGLSTWFSNLWQGIKDTISNVWQGISDFSVGMWQGIVNTATAIFTPIIQVFQVIFMTIQAVIEGIWLVITSILKAAWDIIVALASFIFTPVIELFAGIWNAISSVITTVWNFISGFLGGIWSVISGVAMTIFSAIAGFFSGIWNAISGVITSVWSGIVGFLSGIWGTISGVASSVFSAIASFLSGIWNGISSVISSVWGAITGTISSVINGISNIISNVFNAIKGTAVSIWNGIKSAIVSPIEEAKNTISNIIDAIKGFFSRLSFKLPKFEMPPLPHFSLQGKFSLAPPSVPHLSVDWYAKGGILTKPTIFGQNGNSMMGGGEAGKEAVAPLSDLMAYVQTAVKAEIGGMDANFNQMIQLLTVIASKDLNVNMDGKAITEIVDGHMNTQQQQSQFGLGRM</sequence>
<evidence type="ECO:0000256" key="3">
    <source>
        <dbReference type="SAM" id="Phobius"/>
    </source>
</evidence>
<dbReference type="InterPro" id="IPR016024">
    <property type="entry name" value="ARM-type_fold"/>
</dbReference>
<name>A0A0D6DVQ3_9LACT</name>
<organism evidence="5 6">
    <name type="scientific">Pseudolactococcus piscium MKFS47</name>
    <dbReference type="NCBI Taxonomy" id="297352"/>
    <lineage>
        <taxon>Bacteria</taxon>
        <taxon>Bacillati</taxon>
        <taxon>Bacillota</taxon>
        <taxon>Bacilli</taxon>
        <taxon>Lactobacillales</taxon>
        <taxon>Streptococcaceae</taxon>
        <taxon>Pseudolactococcus</taxon>
    </lineage>
</organism>
<evidence type="ECO:0000313" key="6">
    <source>
        <dbReference type="Proteomes" id="UP000033166"/>
    </source>
</evidence>
<dbReference type="Pfam" id="PF10145">
    <property type="entry name" value="PhageMin_Tail"/>
    <property type="match status" value="1"/>
</dbReference>
<keyword evidence="1" id="KW-1188">Viral release from host cell</keyword>
<dbReference type="HOGENOM" id="CLU_002005_0_0_9"/>
<dbReference type="Proteomes" id="UP000033166">
    <property type="component" value="Chromosome I"/>
</dbReference>
<proteinExistence type="predicted"/>
<dbReference type="SUPFAM" id="SSF48371">
    <property type="entry name" value="ARM repeat"/>
    <property type="match status" value="1"/>
</dbReference>
<evidence type="ECO:0000259" key="4">
    <source>
        <dbReference type="Pfam" id="PF10145"/>
    </source>
</evidence>
<keyword evidence="3" id="KW-0812">Transmembrane</keyword>
<evidence type="ECO:0000256" key="2">
    <source>
        <dbReference type="SAM" id="Coils"/>
    </source>
</evidence>
<feature type="transmembrane region" description="Helical" evidence="3">
    <location>
        <begin position="605"/>
        <end position="625"/>
    </location>
</feature>